<dbReference type="Gene3D" id="2.60.120.10">
    <property type="entry name" value="Jelly Rolls"/>
    <property type="match status" value="1"/>
</dbReference>
<feature type="domain" description="Cupin type-2" evidence="1">
    <location>
        <begin position="73"/>
        <end position="107"/>
    </location>
</feature>
<sequence length="157" mass="17341">MPPFGLRVKISSERSAAGSLFEAAIPVGFDVGAHVHRRSEEFFYVLRGEVEIFAFEPVARTGDDWHAWRSPEGEGVVRAAAGTVVHVPPGIPHGFSNPGPEPARLLLHTAPPAHHEDYFDELLALLAARRGDTTDEVRALRERYDIEQLTPLRSART</sequence>
<dbReference type="SUPFAM" id="SSF51182">
    <property type="entry name" value="RmlC-like cupins"/>
    <property type="match status" value="1"/>
</dbReference>
<dbReference type="InterPro" id="IPR014710">
    <property type="entry name" value="RmlC-like_jellyroll"/>
</dbReference>
<dbReference type="InterPro" id="IPR011051">
    <property type="entry name" value="RmlC_Cupin_sf"/>
</dbReference>
<dbReference type="PANTHER" id="PTHR36440:SF1">
    <property type="entry name" value="PUTATIVE (AFU_ORTHOLOGUE AFUA_8G07350)-RELATED"/>
    <property type="match status" value="1"/>
</dbReference>
<evidence type="ECO:0000259" key="1">
    <source>
        <dbReference type="Pfam" id="PF07883"/>
    </source>
</evidence>
<accession>A0A4R7UWH1</accession>
<dbReference type="PANTHER" id="PTHR36440">
    <property type="entry name" value="PUTATIVE (AFU_ORTHOLOGUE AFUA_8G07350)-RELATED"/>
    <property type="match status" value="1"/>
</dbReference>
<comment type="caution">
    <text evidence="2">The sequence shown here is derived from an EMBL/GenBank/DDBJ whole genome shotgun (WGS) entry which is preliminary data.</text>
</comment>
<evidence type="ECO:0000313" key="3">
    <source>
        <dbReference type="Proteomes" id="UP000294927"/>
    </source>
</evidence>
<proteinExistence type="predicted"/>
<dbReference type="AlphaFoldDB" id="A0A4R7UWH1"/>
<reference evidence="2 3" key="1">
    <citation type="submission" date="2019-03" db="EMBL/GenBank/DDBJ databases">
        <title>Genomic Encyclopedia of Archaeal and Bacterial Type Strains, Phase II (KMG-II): from individual species to whole genera.</title>
        <authorList>
            <person name="Goeker M."/>
        </authorList>
    </citation>
    <scope>NUCLEOTIDE SEQUENCE [LARGE SCALE GENOMIC DNA]</scope>
    <source>
        <strain evidence="2 3">DSM 45499</strain>
    </source>
</reference>
<keyword evidence="3" id="KW-1185">Reference proteome</keyword>
<gene>
    <name evidence="2" type="ORF">CLV71_12744</name>
</gene>
<dbReference type="EMBL" id="SOCP01000027">
    <property type="protein sequence ID" value="TDV38601.1"/>
    <property type="molecule type" value="Genomic_DNA"/>
</dbReference>
<protein>
    <submittedName>
        <fullName evidence="2">Cupin domain-containing protein</fullName>
    </submittedName>
</protein>
<dbReference type="InterPro" id="IPR013096">
    <property type="entry name" value="Cupin_2"/>
</dbReference>
<dbReference type="InterPro" id="IPR053146">
    <property type="entry name" value="QDO-like"/>
</dbReference>
<organism evidence="2 3">
    <name type="scientific">Actinophytocola oryzae</name>
    <dbReference type="NCBI Taxonomy" id="502181"/>
    <lineage>
        <taxon>Bacteria</taxon>
        <taxon>Bacillati</taxon>
        <taxon>Actinomycetota</taxon>
        <taxon>Actinomycetes</taxon>
        <taxon>Pseudonocardiales</taxon>
        <taxon>Pseudonocardiaceae</taxon>
    </lineage>
</organism>
<name>A0A4R7UWH1_9PSEU</name>
<dbReference type="Proteomes" id="UP000294927">
    <property type="component" value="Unassembled WGS sequence"/>
</dbReference>
<evidence type="ECO:0000313" key="2">
    <source>
        <dbReference type="EMBL" id="TDV38601.1"/>
    </source>
</evidence>
<dbReference type="Pfam" id="PF07883">
    <property type="entry name" value="Cupin_2"/>
    <property type="match status" value="1"/>
</dbReference>